<reference evidence="6 7" key="1">
    <citation type="submission" date="2018-11" db="EMBL/GenBank/DDBJ databases">
        <title>Draft genome sequence of Gordonia sp. RS15-1S isolated from rice stems.</title>
        <authorList>
            <person name="Muangham S."/>
        </authorList>
    </citation>
    <scope>NUCLEOTIDE SEQUENCE [LARGE SCALE GENOMIC DNA]</scope>
    <source>
        <strain evidence="6 7">RS15-1S</strain>
    </source>
</reference>
<evidence type="ECO:0000313" key="6">
    <source>
        <dbReference type="EMBL" id="RPA57663.1"/>
    </source>
</evidence>
<evidence type="ECO:0000256" key="1">
    <source>
        <dbReference type="ARBA" id="ARBA00023015"/>
    </source>
</evidence>
<dbReference type="SUPFAM" id="SSF46689">
    <property type="entry name" value="Homeodomain-like"/>
    <property type="match status" value="1"/>
</dbReference>
<name>A0A3N4G416_9ACTN</name>
<organism evidence="6 7">
    <name type="scientific">Gordonia oryzae</name>
    <dbReference type="NCBI Taxonomy" id="2487349"/>
    <lineage>
        <taxon>Bacteria</taxon>
        <taxon>Bacillati</taxon>
        <taxon>Actinomycetota</taxon>
        <taxon>Actinomycetes</taxon>
        <taxon>Mycobacteriales</taxon>
        <taxon>Gordoniaceae</taxon>
        <taxon>Gordonia</taxon>
    </lineage>
</organism>
<dbReference type="InterPro" id="IPR009057">
    <property type="entry name" value="Homeodomain-like_sf"/>
</dbReference>
<keyword evidence="2 4" id="KW-0238">DNA-binding</keyword>
<feature type="DNA-binding region" description="H-T-H motif" evidence="4">
    <location>
        <begin position="59"/>
        <end position="78"/>
    </location>
</feature>
<dbReference type="PANTHER" id="PTHR30055">
    <property type="entry name" value="HTH-TYPE TRANSCRIPTIONAL REGULATOR RUTR"/>
    <property type="match status" value="1"/>
</dbReference>
<dbReference type="GO" id="GO:0003700">
    <property type="term" value="F:DNA-binding transcription factor activity"/>
    <property type="evidence" value="ECO:0007669"/>
    <property type="project" value="TreeGrafter"/>
</dbReference>
<dbReference type="PANTHER" id="PTHR30055:SF238">
    <property type="entry name" value="MYCOFACTOCIN BIOSYNTHESIS TRANSCRIPTIONAL REGULATOR MFTR-RELATED"/>
    <property type="match status" value="1"/>
</dbReference>
<evidence type="ECO:0000259" key="5">
    <source>
        <dbReference type="PROSITE" id="PS50977"/>
    </source>
</evidence>
<dbReference type="OrthoDB" id="3787664at2"/>
<dbReference type="InterPro" id="IPR050109">
    <property type="entry name" value="HTH-type_TetR-like_transc_reg"/>
</dbReference>
<dbReference type="Gene3D" id="1.10.357.10">
    <property type="entry name" value="Tetracycline Repressor, domain 2"/>
    <property type="match status" value="1"/>
</dbReference>
<dbReference type="Pfam" id="PF17754">
    <property type="entry name" value="TetR_C_14"/>
    <property type="match status" value="1"/>
</dbReference>
<dbReference type="PROSITE" id="PS50977">
    <property type="entry name" value="HTH_TETR_2"/>
    <property type="match status" value="1"/>
</dbReference>
<sequence length="229" mass="25100">MRTSTVRECRFGILCRDACMLSAVSDGRVLRARRHEQTRLDISDTALQLFAAKGYSATTVAEIAEAANVSVRTFHRCFAAKEEAIGPALDAGWDMYVQAFASRPPHENVIDGLTEALRTALEGPSGRRHRLFLRALADSPALHPAWLSVHDRALNALRPVLAQRLGMGPADAQADFAAGCVIEANRVGVESWARQTDQPILDTVRTLLLSIDHLLSPEVGRPPNERRNS</sequence>
<keyword evidence="1" id="KW-0805">Transcription regulation</keyword>
<evidence type="ECO:0000256" key="2">
    <source>
        <dbReference type="ARBA" id="ARBA00023125"/>
    </source>
</evidence>
<keyword evidence="7" id="KW-1185">Reference proteome</keyword>
<dbReference type="GO" id="GO:0000976">
    <property type="term" value="F:transcription cis-regulatory region binding"/>
    <property type="evidence" value="ECO:0007669"/>
    <property type="project" value="TreeGrafter"/>
</dbReference>
<evidence type="ECO:0000256" key="4">
    <source>
        <dbReference type="PROSITE-ProRule" id="PRU00335"/>
    </source>
</evidence>
<evidence type="ECO:0000313" key="7">
    <source>
        <dbReference type="Proteomes" id="UP000267536"/>
    </source>
</evidence>
<comment type="caution">
    <text evidence="6">The sequence shown here is derived from an EMBL/GenBank/DDBJ whole genome shotgun (WGS) entry which is preliminary data.</text>
</comment>
<gene>
    <name evidence="6" type="ORF">EF294_17940</name>
</gene>
<feature type="domain" description="HTH tetR-type" evidence="5">
    <location>
        <begin position="36"/>
        <end position="96"/>
    </location>
</feature>
<proteinExistence type="predicted"/>
<protein>
    <submittedName>
        <fullName evidence="6">TetR family transcriptional regulator</fullName>
    </submittedName>
</protein>
<dbReference type="InterPro" id="IPR041347">
    <property type="entry name" value="MftR_C"/>
</dbReference>
<dbReference type="Proteomes" id="UP000267536">
    <property type="component" value="Unassembled WGS sequence"/>
</dbReference>
<accession>A0A3N4G416</accession>
<dbReference type="InterPro" id="IPR001647">
    <property type="entry name" value="HTH_TetR"/>
</dbReference>
<evidence type="ECO:0000256" key="3">
    <source>
        <dbReference type="ARBA" id="ARBA00023163"/>
    </source>
</evidence>
<dbReference type="AlphaFoldDB" id="A0A3N4G416"/>
<keyword evidence="3" id="KW-0804">Transcription</keyword>
<dbReference type="EMBL" id="RKMH01000015">
    <property type="protein sequence ID" value="RPA57663.1"/>
    <property type="molecule type" value="Genomic_DNA"/>
</dbReference>
<dbReference type="Pfam" id="PF00440">
    <property type="entry name" value="TetR_N"/>
    <property type="match status" value="1"/>
</dbReference>